<dbReference type="OrthoDB" id="8562712at2"/>
<dbReference type="EMBL" id="FOQU01000002">
    <property type="protein sequence ID" value="SFI29910.1"/>
    <property type="molecule type" value="Genomic_DNA"/>
</dbReference>
<dbReference type="Pfam" id="PF00903">
    <property type="entry name" value="Glyoxalase"/>
    <property type="match status" value="1"/>
</dbReference>
<evidence type="ECO:0000313" key="2">
    <source>
        <dbReference type="EMBL" id="SFI29910.1"/>
    </source>
</evidence>
<gene>
    <name evidence="2" type="ORF">SAMN05192543_102812</name>
</gene>
<proteinExistence type="predicted"/>
<dbReference type="PANTHER" id="PTHR39434:SF1">
    <property type="entry name" value="VOC DOMAIN-CONTAINING PROTEIN"/>
    <property type="match status" value="1"/>
</dbReference>
<dbReference type="AlphaFoldDB" id="A0A1I3H2W2"/>
<dbReference type="Gene3D" id="3.10.180.10">
    <property type="entry name" value="2,3-Dihydroxybiphenyl 1,2-Dioxygenase, domain 1"/>
    <property type="match status" value="1"/>
</dbReference>
<protein>
    <recommendedName>
        <fullName evidence="1">VOC domain-containing protein</fullName>
    </recommendedName>
</protein>
<sequence length="167" mass="19170">MKQIHTQFHLAIPVTDLEASRQFYRDVLGGHEGRSTDNFIDFNFYGHHLVLHIAPQSYDRTPAMFESKFHNEKVIVPHFGLNLDRQTWGDMAERIKTQNYPFFDPPHVRMAGMPGEHATMFVVDPSGNALEFKAFKNHDEVFSKIFDPKTKDLSSLETVVADASYQA</sequence>
<dbReference type="PANTHER" id="PTHR39434">
    <property type="match status" value="1"/>
</dbReference>
<evidence type="ECO:0000259" key="1">
    <source>
        <dbReference type="PROSITE" id="PS51819"/>
    </source>
</evidence>
<name>A0A1I3H2W2_9BURK</name>
<dbReference type="InterPro" id="IPR029068">
    <property type="entry name" value="Glyas_Bleomycin-R_OHBP_Dase"/>
</dbReference>
<organism evidence="2 3">
    <name type="scientific">Paraburkholderia megapolitana</name>
    <dbReference type="NCBI Taxonomy" id="420953"/>
    <lineage>
        <taxon>Bacteria</taxon>
        <taxon>Pseudomonadati</taxon>
        <taxon>Pseudomonadota</taxon>
        <taxon>Betaproteobacteria</taxon>
        <taxon>Burkholderiales</taxon>
        <taxon>Burkholderiaceae</taxon>
        <taxon>Paraburkholderia</taxon>
    </lineage>
</organism>
<dbReference type="Proteomes" id="UP000199548">
    <property type="component" value="Unassembled WGS sequence"/>
</dbReference>
<feature type="domain" description="VOC" evidence="1">
    <location>
        <begin position="6"/>
        <end position="135"/>
    </location>
</feature>
<accession>A0A1I3H2W2</accession>
<keyword evidence="3" id="KW-1185">Reference proteome</keyword>
<reference evidence="2 3" key="1">
    <citation type="submission" date="2016-10" db="EMBL/GenBank/DDBJ databases">
        <authorList>
            <person name="de Groot N.N."/>
        </authorList>
    </citation>
    <scope>NUCLEOTIDE SEQUENCE [LARGE SCALE GENOMIC DNA]</scope>
    <source>
        <strain evidence="2 3">LMG 23650</strain>
    </source>
</reference>
<dbReference type="RefSeq" id="WP_091010725.1">
    <property type="nucleotide sequence ID" value="NZ_CP041745.1"/>
</dbReference>
<dbReference type="InterPro" id="IPR037523">
    <property type="entry name" value="VOC_core"/>
</dbReference>
<dbReference type="PROSITE" id="PS51819">
    <property type="entry name" value="VOC"/>
    <property type="match status" value="1"/>
</dbReference>
<evidence type="ECO:0000313" key="3">
    <source>
        <dbReference type="Proteomes" id="UP000199548"/>
    </source>
</evidence>
<dbReference type="InterPro" id="IPR004360">
    <property type="entry name" value="Glyas_Fos-R_dOase_dom"/>
</dbReference>
<dbReference type="SUPFAM" id="SSF54593">
    <property type="entry name" value="Glyoxalase/Bleomycin resistance protein/Dihydroxybiphenyl dioxygenase"/>
    <property type="match status" value="1"/>
</dbReference>